<dbReference type="AlphaFoldDB" id="A0AAE0BCQ3"/>
<evidence type="ECO:0000313" key="2">
    <source>
        <dbReference type="Proteomes" id="UP001190700"/>
    </source>
</evidence>
<evidence type="ECO:0000313" key="1">
    <source>
        <dbReference type="EMBL" id="KAK3233549.1"/>
    </source>
</evidence>
<dbReference type="EMBL" id="LGRX02035681">
    <property type="protein sequence ID" value="KAK3233549.1"/>
    <property type="molecule type" value="Genomic_DNA"/>
</dbReference>
<accession>A0AAE0BCQ3</accession>
<sequence>MAQREKAAVKIQSRARGMAVRQRLPEDQLAMALDKVPMDTDLGESQVVDELKMKLQDTFEAQATAREELWAYETILGMKPGEEIEPMWLLARQARAMDTASNAQTSPSAGQISRWTERPKEKAEDDIDIWDEQWINAAALEIQRHTTGHLERKWTRLERLRQAEERAASRVEALIWRCSSEQDPELLSLIDDLTNYRSHRLLETQVAASDLANFLEKPV</sequence>
<reference evidence="1 2" key="1">
    <citation type="journal article" date="2015" name="Genome Biol. Evol.">
        <title>Comparative Genomics of a Bacterivorous Green Alga Reveals Evolutionary Causalities and Consequences of Phago-Mixotrophic Mode of Nutrition.</title>
        <authorList>
            <person name="Burns J.A."/>
            <person name="Paasch A."/>
            <person name="Narechania A."/>
            <person name="Kim E."/>
        </authorList>
    </citation>
    <scope>NUCLEOTIDE SEQUENCE [LARGE SCALE GENOMIC DNA]</scope>
    <source>
        <strain evidence="1 2">PLY_AMNH</strain>
    </source>
</reference>
<keyword evidence="2" id="KW-1185">Reference proteome</keyword>
<organism evidence="1 2">
    <name type="scientific">Cymbomonas tetramitiformis</name>
    <dbReference type="NCBI Taxonomy" id="36881"/>
    <lineage>
        <taxon>Eukaryota</taxon>
        <taxon>Viridiplantae</taxon>
        <taxon>Chlorophyta</taxon>
        <taxon>Pyramimonadophyceae</taxon>
        <taxon>Pyramimonadales</taxon>
        <taxon>Pyramimonadaceae</taxon>
        <taxon>Cymbomonas</taxon>
    </lineage>
</organism>
<dbReference type="Proteomes" id="UP001190700">
    <property type="component" value="Unassembled WGS sequence"/>
</dbReference>
<dbReference type="InterPro" id="IPR000048">
    <property type="entry name" value="IQ_motif_EF-hand-BS"/>
</dbReference>
<protein>
    <submittedName>
        <fullName evidence="1">Uncharacterized protein</fullName>
    </submittedName>
</protein>
<name>A0AAE0BCQ3_9CHLO</name>
<proteinExistence type="predicted"/>
<dbReference type="Pfam" id="PF00612">
    <property type="entry name" value="IQ"/>
    <property type="match status" value="1"/>
</dbReference>
<gene>
    <name evidence="1" type="ORF">CYMTET_56165</name>
</gene>
<comment type="caution">
    <text evidence="1">The sequence shown here is derived from an EMBL/GenBank/DDBJ whole genome shotgun (WGS) entry which is preliminary data.</text>
</comment>
<dbReference type="PROSITE" id="PS50096">
    <property type="entry name" value="IQ"/>
    <property type="match status" value="2"/>
</dbReference>